<name>A0ABN8XES3_9BACT</name>
<accession>A0ABN8XES3</accession>
<evidence type="ECO:0000313" key="1">
    <source>
        <dbReference type="EMBL" id="CAI9085751.1"/>
    </source>
</evidence>
<dbReference type="SUPFAM" id="SSF88659">
    <property type="entry name" value="Sigma3 and sigma4 domains of RNA polymerase sigma factors"/>
    <property type="match status" value="1"/>
</dbReference>
<dbReference type="InterPro" id="IPR050239">
    <property type="entry name" value="Sigma-70_RNA_pol_init_factors"/>
</dbReference>
<gene>
    <name evidence="1" type="ORF">MFUM_1403</name>
</gene>
<sequence>MLQYCYNYILFLPRIYANLQWLYPTTIMRAKLTKTLDPVSNQQHNSTHYEEKFKEELPLILKAKAADAEALDWLAKISLPIRQQVARFYLPNLADQWPDAENVGWIGILDALEKWNENFNIRFLDYAIHHVRNRVRNYANACRATVRRPASMYRSYRKIERFLEQGLTVEEITELYGCSLHDMEKILHVYSGDLSLHFSALDDSETSLMDLLVYPDNTAEEEEKEEKLQKLYIALSHLDDISRKIVLYFFGIEGEGAKKRPTTWIAQKLRLSRKKVLQLLEKSLNQLKRDFFLFETLNIRHPLPTGIPSTMINVNFYNDSSLDYE</sequence>
<dbReference type="Proteomes" id="UP001161497">
    <property type="component" value="Chromosome"/>
</dbReference>
<keyword evidence="2" id="KW-1185">Reference proteome</keyword>
<dbReference type="Gene3D" id="1.20.120.1810">
    <property type="match status" value="1"/>
</dbReference>
<dbReference type="InterPro" id="IPR013324">
    <property type="entry name" value="RNA_pol_sigma_r3/r4-like"/>
</dbReference>
<proteinExistence type="predicted"/>
<evidence type="ECO:0000313" key="2">
    <source>
        <dbReference type="Proteomes" id="UP001161497"/>
    </source>
</evidence>
<protein>
    <submittedName>
        <fullName evidence="1">RNA polymerase sigma factor RpoD</fullName>
    </submittedName>
</protein>
<reference evidence="1" key="1">
    <citation type="submission" date="2023-03" db="EMBL/GenBank/DDBJ databases">
        <authorList>
            <person name="Cremers G."/>
            <person name="Picone N."/>
        </authorList>
    </citation>
    <scope>NUCLEOTIDE SEQUENCE</scope>
    <source>
        <strain evidence="1">Sample_alias</strain>
    </source>
</reference>
<dbReference type="Gene3D" id="1.20.140.160">
    <property type="match status" value="1"/>
</dbReference>
<dbReference type="PANTHER" id="PTHR30603">
    <property type="entry name" value="RNA POLYMERASE SIGMA FACTOR RPO"/>
    <property type="match status" value="1"/>
</dbReference>
<dbReference type="InterPro" id="IPR013325">
    <property type="entry name" value="RNA_pol_sigma_r2"/>
</dbReference>
<dbReference type="RefSeq" id="WP_009061431.1">
    <property type="nucleotide sequence ID" value="NZ_JAHXRZ010000011.1"/>
</dbReference>
<dbReference type="SUPFAM" id="SSF88946">
    <property type="entry name" value="Sigma2 domain of RNA polymerase sigma factors"/>
    <property type="match status" value="1"/>
</dbReference>
<dbReference type="PANTHER" id="PTHR30603:SF47">
    <property type="entry name" value="RNA POLYMERASE SIGMA FACTOR SIGD, CHLOROPLASTIC"/>
    <property type="match status" value="1"/>
</dbReference>
<organism evidence="1 2">
    <name type="scientific">Candidatus Methylacidiphilum fumarolicum</name>
    <dbReference type="NCBI Taxonomy" id="591154"/>
    <lineage>
        <taxon>Bacteria</taxon>
        <taxon>Pseudomonadati</taxon>
        <taxon>Verrucomicrobiota</taxon>
        <taxon>Methylacidiphilae</taxon>
        <taxon>Methylacidiphilales</taxon>
        <taxon>Methylacidiphilaceae</taxon>
        <taxon>Methylacidiphilum (ex Ratnadevi et al. 2023)</taxon>
    </lineage>
</organism>
<dbReference type="EMBL" id="OX458932">
    <property type="protein sequence ID" value="CAI9085751.1"/>
    <property type="molecule type" value="Genomic_DNA"/>
</dbReference>